<evidence type="ECO:0000256" key="2">
    <source>
        <dbReference type="ARBA" id="ARBA00010682"/>
    </source>
</evidence>
<evidence type="ECO:0000256" key="9">
    <source>
        <dbReference type="ARBA" id="ARBA00048586"/>
    </source>
</evidence>
<comment type="function">
    <text evidence="10">Functions in the biosynthesis of the anionic phospholipids phosphatidylglycerol and cardiolipin.</text>
</comment>
<organism evidence="12 13">
    <name type="scientific">Geotrichum candidum</name>
    <name type="common">Oospora lactis</name>
    <name type="synonym">Dipodascus geotrichum</name>
    <dbReference type="NCBI Taxonomy" id="1173061"/>
    <lineage>
        <taxon>Eukaryota</taxon>
        <taxon>Fungi</taxon>
        <taxon>Dikarya</taxon>
        <taxon>Ascomycota</taxon>
        <taxon>Saccharomycotina</taxon>
        <taxon>Dipodascomycetes</taxon>
        <taxon>Dipodascales</taxon>
        <taxon>Dipodascaceae</taxon>
        <taxon>Geotrichum</taxon>
    </lineage>
</organism>
<comment type="pathway">
    <text evidence="1 10">Phospholipid metabolism; phosphatidylglycerol biosynthesis; phosphatidylglycerol from CDP-diacylglycerol: step 1/2.</text>
</comment>
<dbReference type="Proteomes" id="UP000242525">
    <property type="component" value="Unassembled WGS sequence"/>
</dbReference>
<dbReference type="GO" id="GO:0032049">
    <property type="term" value="P:cardiolipin biosynthetic process"/>
    <property type="evidence" value="ECO:0007669"/>
    <property type="project" value="InterPro"/>
</dbReference>
<keyword evidence="3 10" id="KW-0444">Lipid biosynthesis</keyword>
<dbReference type="GO" id="GO:0005524">
    <property type="term" value="F:ATP binding"/>
    <property type="evidence" value="ECO:0007669"/>
    <property type="project" value="UniProtKB-KW"/>
</dbReference>
<dbReference type="SUPFAM" id="SSF56024">
    <property type="entry name" value="Phospholipase D/nuclease"/>
    <property type="match status" value="1"/>
</dbReference>
<evidence type="ECO:0000313" key="13">
    <source>
        <dbReference type="Proteomes" id="UP000242525"/>
    </source>
</evidence>
<keyword evidence="6 10" id="KW-0443">Lipid metabolism</keyword>
<comment type="caution">
    <text evidence="12">The sequence shown here is derived from an EMBL/GenBank/DDBJ whole genome shotgun (WGS) entry which is preliminary data.</text>
</comment>
<evidence type="ECO:0000256" key="8">
    <source>
        <dbReference type="ARBA" id="ARBA00023264"/>
    </source>
</evidence>
<dbReference type="SMART" id="SM00155">
    <property type="entry name" value="PLDc"/>
    <property type="match status" value="2"/>
</dbReference>
<comment type="subcellular location">
    <subcellularLocation>
        <location evidence="10">Mitochondrion</location>
    </subcellularLocation>
</comment>
<keyword evidence="5" id="KW-0677">Repeat</keyword>
<dbReference type="Gene3D" id="3.30.870.10">
    <property type="entry name" value="Endonuclease Chain A"/>
    <property type="match status" value="2"/>
</dbReference>
<dbReference type="CDD" id="cd09137">
    <property type="entry name" value="PLDc_PGS1_euk_2"/>
    <property type="match status" value="1"/>
</dbReference>
<comment type="similarity">
    <text evidence="2 10">Belongs to the CDP-alcohol phosphatidyltransferase class-II family.</text>
</comment>
<keyword evidence="13" id="KW-1185">Reference proteome</keyword>
<feature type="domain" description="PLD phosphodiesterase" evidence="11">
    <location>
        <begin position="188"/>
        <end position="214"/>
    </location>
</feature>
<keyword evidence="7 10" id="KW-0594">Phospholipid biosynthesis</keyword>
<dbReference type="AlphaFoldDB" id="A0A0J9XAC8"/>
<reference evidence="12" key="1">
    <citation type="submission" date="2014-03" db="EMBL/GenBank/DDBJ databases">
        <authorList>
            <person name="Casaregola S."/>
        </authorList>
    </citation>
    <scope>NUCLEOTIDE SEQUENCE [LARGE SCALE GENOMIC DNA]</scope>
    <source>
        <strain evidence="12">CLIB 918</strain>
    </source>
</reference>
<dbReference type="UniPathway" id="UPA00084">
    <property type="reaction ID" value="UER00503"/>
</dbReference>
<dbReference type="OrthoDB" id="10250191at2759"/>
<evidence type="ECO:0000256" key="10">
    <source>
        <dbReference type="RuleBase" id="RU365024"/>
    </source>
</evidence>
<evidence type="ECO:0000256" key="3">
    <source>
        <dbReference type="ARBA" id="ARBA00022516"/>
    </source>
</evidence>
<comment type="catalytic activity">
    <reaction evidence="9 10">
        <text>a CDP-1,2-diacyl-sn-glycerol + sn-glycerol 3-phosphate = a 1,2-diacyl-sn-glycero-3-phospho-(1'-sn-glycero-3'-phosphate) + CMP + H(+)</text>
        <dbReference type="Rhea" id="RHEA:12593"/>
        <dbReference type="ChEBI" id="CHEBI:15378"/>
        <dbReference type="ChEBI" id="CHEBI:57597"/>
        <dbReference type="ChEBI" id="CHEBI:58332"/>
        <dbReference type="ChEBI" id="CHEBI:60110"/>
        <dbReference type="ChEBI" id="CHEBI:60377"/>
        <dbReference type="EC" id="2.7.8.5"/>
    </reaction>
</comment>
<dbReference type="InterPro" id="IPR001736">
    <property type="entry name" value="PLipase_D/transphosphatidylase"/>
</dbReference>
<gene>
    <name evidence="12" type="ORF">BN980_GECA06s05015g</name>
</gene>
<accession>A0A0J9XAC8</accession>
<dbReference type="PANTHER" id="PTHR12586:SF1">
    <property type="entry name" value="CDP-DIACYLGLYCEROL--GLYCEROL-3-PHOSPHATE 3-PHOSPHATIDYLTRANSFERASE, MITOCHONDRIAL"/>
    <property type="match status" value="1"/>
</dbReference>
<dbReference type="GO" id="GO:0008444">
    <property type="term" value="F:CDP-diacylglycerol-glycerol-3-phosphate 3-phosphatidyltransferase activity"/>
    <property type="evidence" value="ECO:0007669"/>
    <property type="project" value="UniProtKB-EC"/>
</dbReference>
<keyword evidence="10" id="KW-0547">Nucleotide-binding</keyword>
<dbReference type="PROSITE" id="PS50035">
    <property type="entry name" value="PLD"/>
    <property type="match status" value="1"/>
</dbReference>
<dbReference type="EC" id="2.7.8.5" evidence="10"/>
<evidence type="ECO:0000256" key="7">
    <source>
        <dbReference type="ARBA" id="ARBA00023209"/>
    </source>
</evidence>
<keyword evidence="10" id="KW-0067">ATP-binding</keyword>
<proteinExistence type="inferred from homology"/>
<dbReference type="PIRSF" id="PIRSF000850">
    <property type="entry name" value="Phospholipase_D_PSS"/>
    <property type="match status" value="1"/>
</dbReference>
<dbReference type="CDD" id="cd09135">
    <property type="entry name" value="PLDc_PGS1_euk_1"/>
    <property type="match status" value="1"/>
</dbReference>
<keyword evidence="10" id="KW-0496">Mitochondrion</keyword>
<dbReference type="EMBL" id="CCBN010000006">
    <property type="protein sequence ID" value="CDO54125.1"/>
    <property type="molecule type" value="Genomic_DNA"/>
</dbReference>
<evidence type="ECO:0000256" key="1">
    <source>
        <dbReference type="ARBA" id="ARBA00005042"/>
    </source>
</evidence>
<dbReference type="STRING" id="1173061.A0A0J9XAC8"/>
<evidence type="ECO:0000256" key="6">
    <source>
        <dbReference type="ARBA" id="ARBA00023098"/>
    </source>
</evidence>
<keyword evidence="4 10" id="KW-0808">Transferase</keyword>
<name>A0A0J9XAC8_GEOCN</name>
<evidence type="ECO:0000313" key="12">
    <source>
        <dbReference type="EMBL" id="CDO54125.1"/>
    </source>
</evidence>
<sequence>MNTATRAKSVYIVVRSASLWSRQSAVRLSTSRIRFFSSTSGASSTSSFHPSIGSTLSQLDSMAIPKFEMPSGSINVLSTPTEFYETLKAKILAAKTRVFLATLYIGKSENELIETLKQALAKNPELQVYVLSDALRGTREAPAAPCSASLLAPLVEQFGSDRVHLQMYHTPALHGLRNKVIPKRFNEGWGLQHMKLYGFDDEIILSGANLSKDYFTNRQDRYILFKSGPLTNYYFRIHRAVAQLSYTVVPVSKEKNPVDNRPIGEKIKTFLVKKLVPKQPEPTFTLEWTQGVYFPDPINSPDQFIQKSTEILTPLLKSSTTFKTVKDRTEDCPTIVYPISQFSPLLQNKDTSTEFPVISRILSMLGSNSFNWTFTAGYFNIHPEYKAKLLRSSPPDATVITASPKANGFYLSKGVSGLLPDAYSLLASQFLAEVEKTQNERHHNSSIKLVEWEKGTVSTPGGWSFHAKGIWVSPPKSAKDQGAEVPLPCITVVGSSNYTRRSYVHDLESNALIVTRDPELQTQLKHEVDNLLKNTGKPMTLAQYEERKPTPVLKALTWILGEKL</sequence>
<evidence type="ECO:0000259" key="11">
    <source>
        <dbReference type="PROSITE" id="PS50035"/>
    </source>
</evidence>
<dbReference type="InterPro" id="IPR016270">
    <property type="entry name" value="PGS1"/>
</dbReference>
<evidence type="ECO:0000256" key="4">
    <source>
        <dbReference type="ARBA" id="ARBA00022679"/>
    </source>
</evidence>
<dbReference type="GO" id="GO:0005739">
    <property type="term" value="C:mitochondrion"/>
    <property type="evidence" value="ECO:0007669"/>
    <property type="project" value="UniProtKB-SubCell"/>
</dbReference>
<dbReference type="PANTHER" id="PTHR12586">
    <property type="entry name" value="CDP-DIACYLGLYCEROL--SERINE O-PHOSPHATIDYLTRANSFERASE"/>
    <property type="match status" value="1"/>
</dbReference>
<evidence type="ECO:0000256" key="5">
    <source>
        <dbReference type="ARBA" id="ARBA00022737"/>
    </source>
</evidence>
<keyword evidence="8 10" id="KW-1208">Phospholipid metabolism</keyword>
<protein>
    <recommendedName>
        <fullName evidence="10">CDP-diacylglycerol--glycerol-3-phosphate 3-phosphatidyltransferase</fullName>
        <ecNumber evidence="10">2.7.8.5</ecNumber>
    </recommendedName>
</protein>